<feature type="compositionally biased region" description="Polar residues" evidence="2">
    <location>
        <begin position="227"/>
        <end position="260"/>
    </location>
</feature>
<dbReference type="PANTHER" id="PTHR11960:SF73">
    <property type="entry name" value="TRANSLATION INITIATION FACTOR 4E, PUTATIVE-RELATED"/>
    <property type="match status" value="1"/>
</dbReference>
<proteinExistence type="inferred from homology"/>
<dbReference type="Gene3D" id="3.30.760.10">
    <property type="entry name" value="RNA Cap, Translation Initiation Factor Eif4e"/>
    <property type="match status" value="1"/>
</dbReference>
<evidence type="ECO:0000313" key="3">
    <source>
        <dbReference type="EMBL" id="KAA1087670.1"/>
    </source>
</evidence>
<evidence type="ECO:0000256" key="1">
    <source>
        <dbReference type="RuleBase" id="RU004374"/>
    </source>
</evidence>
<accession>A0A5B0NHT0</accession>
<sequence>MDRASPPSSADGRIGKQTLTPPSLLELTEAMRSNPERWQQLKIETDSERLTTNTTNTTTTNSASTPTPSTATGTGRLRLPLSTLRTSLDRRSSISASTPTTTTNSPPDPQPQTNSNITTTTTSTTDPNQSADSQHHQLLLQRRGSASDINIGINRARAPSLAAIQERIARMKPEALPSKTEAKPTSSEKPASATDPPPALVLTSTSSSSSNQIIDSQPKDAQPKPPSQTVGEAVQQQPISSNDQAVNQQPNTDHQPSQPLQELHPLQHSWTLYFDTRLSKRSSTSGNHATGGQAYEAGLQPIGTFQSVEQFCRFFNWTVIPSQMDMNSSVQLFKAHIKPMWEDPANSKGGKWTITMKSNSNLALLDKLWTYLVLGLVGEQIETSSTSPQQQQQQQDEDLVCGAIVATRPRGNRIQIWVKEKDNVEKINSLGKRLINVLEINDHSGVSVEFSAHSGGSHGASKFISIQGHGGHASNTSSPQTRGGNHSQTPLIRPAIEGMVIGGMGEKGLGGGGGIGLMRRSTSAEVSQLAAGRTAGTMGVIPAGGPAGFGGAGSFRGIPGGPTAGGRGGSQLSSLDPPIQNGVWRPGPAGQQPGGSATLARPSAVQAGPPGMMAAFIANNRRPQSALNLPTIGSLSSSSSSSAANSANPAALPAFATLNPASKSRHPSPAPGLEPTSNNTTTTASTTPNPTTTTSSSSSSNPTRNPSPAPPAPLGLGILSGS</sequence>
<comment type="similarity">
    <text evidence="1">Belongs to the eukaryotic initiation factor 4E family.</text>
</comment>
<evidence type="ECO:0008006" key="5">
    <source>
        <dbReference type="Google" id="ProtNLM"/>
    </source>
</evidence>
<feature type="region of interest" description="Disordered" evidence="2">
    <location>
        <begin position="466"/>
        <end position="490"/>
    </location>
</feature>
<evidence type="ECO:0000313" key="4">
    <source>
        <dbReference type="Proteomes" id="UP000324748"/>
    </source>
</evidence>
<evidence type="ECO:0000256" key="2">
    <source>
        <dbReference type="SAM" id="MobiDB-lite"/>
    </source>
</evidence>
<keyword evidence="1" id="KW-0694">RNA-binding</keyword>
<feature type="compositionally biased region" description="Low complexity" evidence="2">
    <location>
        <begin position="18"/>
        <end position="28"/>
    </location>
</feature>
<keyword evidence="1" id="KW-0396">Initiation factor</keyword>
<feature type="compositionally biased region" description="Low complexity" evidence="2">
    <location>
        <begin position="51"/>
        <end position="86"/>
    </location>
</feature>
<feature type="compositionally biased region" description="Low complexity" evidence="2">
    <location>
        <begin position="93"/>
        <end position="130"/>
    </location>
</feature>
<dbReference type="FunFam" id="3.30.760.10:FF:000032">
    <property type="entry name" value="Chromosome 7, whole genome shotgun sequence"/>
    <property type="match status" value="1"/>
</dbReference>
<keyword evidence="4" id="KW-1185">Reference proteome</keyword>
<feature type="region of interest" description="Disordered" evidence="2">
    <location>
        <begin position="1"/>
        <end position="136"/>
    </location>
</feature>
<dbReference type="AlphaFoldDB" id="A0A5B0NHT0"/>
<comment type="caution">
    <text evidence="3">The sequence shown here is derived from an EMBL/GenBank/DDBJ whole genome shotgun (WGS) entry which is preliminary data.</text>
</comment>
<name>A0A5B0NHT0_PUCGR</name>
<feature type="compositionally biased region" description="Gly residues" evidence="2">
    <location>
        <begin position="556"/>
        <end position="569"/>
    </location>
</feature>
<feature type="region of interest" description="Disordered" evidence="2">
    <location>
        <begin position="658"/>
        <end position="722"/>
    </location>
</feature>
<gene>
    <name evidence="3" type="ORF">PGT21_035243</name>
</gene>
<dbReference type="PANTHER" id="PTHR11960">
    <property type="entry name" value="EUKARYOTIC TRANSLATION INITIATION FACTOR 4E RELATED"/>
    <property type="match status" value="1"/>
</dbReference>
<reference evidence="3 4" key="1">
    <citation type="submission" date="2019-05" db="EMBL/GenBank/DDBJ databases">
        <title>Emergence of the Ug99 lineage of the wheat stem rust pathogen through somatic hybridization.</title>
        <authorList>
            <person name="Li F."/>
            <person name="Upadhyaya N.M."/>
            <person name="Sperschneider J."/>
            <person name="Matny O."/>
            <person name="Nguyen-Phuc H."/>
            <person name="Mago R."/>
            <person name="Raley C."/>
            <person name="Miller M.E."/>
            <person name="Silverstein K.A.T."/>
            <person name="Henningsen E."/>
            <person name="Hirsch C.D."/>
            <person name="Visser B."/>
            <person name="Pretorius Z.A."/>
            <person name="Steffenson B.J."/>
            <person name="Schwessinger B."/>
            <person name="Dodds P.N."/>
            <person name="Figueroa M."/>
        </authorList>
    </citation>
    <scope>NUCLEOTIDE SEQUENCE [LARGE SCALE GENOMIC DNA]</scope>
    <source>
        <strain evidence="3">21-0</strain>
    </source>
</reference>
<dbReference type="SUPFAM" id="SSF55418">
    <property type="entry name" value="eIF4e-like"/>
    <property type="match status" value="1"/>
</dbReference>
<feature type="compositionally biased region" description="Low complexity" evidence="2">
    <location>
        <begin position="675"/>
        <end position="704"/>
    </location>
</feature>
<keyword evidence="1" id="KW-0648">Protein biosynthesis</keyword>
<feature type="region of interest" description="Disordered" evidence="2">
    <location>
        <begin position="556"/>
        <end position="606"/>
    </location>
</feature>
<feature type="compositionally biased region" description="Polar residues" evidence="2">
    <location>
        <begin position="473"/>
        <end position="490"/>
    </location>
</feature>
<dbReference type="Proteomes" id="UP000324748">
    <property type="component" value="Unassembled WGS sequence"/>
</dbReference>
<dbReference type="InterPro" id="IPR001040">
    <property type="entry name" value="TIF_eIF_4E"/>
</dbReference>
<protein>
    <recommendedName>
        <fullName evidence="5">Eukaryotic translation initiation factor 4E type 2</fullName>
    </recommendedName>
</protein>
<dbReference type="EMBL" id="VSWC01000105">
    <property type="protein sequence ID" value="KAA1087670.1"/>
    <property type="molecule type" value="Genomic_DNA"/>
</dbReference>
<dbReference type="GO" id="GO:0016281">
    <property type="term" value="C:eukaryotic translation initiation factor 4F complex"/>
    <property type="evidence" value="ECO:0007669"/>
    <property type="project" value="TreeGrafter"/>
</dbReference>
<dbReference type="Pfam" id="PF01652">
    <property type="entry name" value="IF4E"/>
    <property type="match status" value="1"/>
</dbReference>
<dbReference type="OrthoDB" id="2505571at2759"/>
<dbReference type="InterPro" id="IPR023398">
    <property type="entry name" value="TIF_eIF4e-like"/>
</dbReference>
<feature type="region of interest" description="Disordered" evidence="2">
    <location>
        <begin position="172"/>
        <end position="260"/>
    </location>
</feature>
<dbReference type="GO" id="GO:0003743">
    <property type="term" value="F:translation initiation factor activity"/>
    <property type="evidence" value="ECO:0007669"/>
    <property type="project" value="UniProtKB-KW"/>
</dbReference>
<dbReference type="GO" id="GO:0000340">
    <property type="term" value="F:RNA 7-methylguanosine cap binding"/>
    <property type="evidence" value="ECO:0007669"/>
    <property type="project" value="TreeGrafter"/>
</dbReference>
<organism evidence="3 4">
    <name type="scientific">Puccinia graminis f. sp. tritici</name>
    <dbReference type="NCBI Taxonomy" id="56615"/>
    <lineage>
        <taxon>Eukaryota</taxon>
        <taxon>Fungi</taxon>
        <taxon>Dikarya</taxon>
        <taxon>Basidiomycota</taxon>
        <taxon>Pucciniomycotina</taxon>
        <taxon>Pucciniomycetes</taxon>
        <taxon>Pucciniales</taxon>
        <taxon>Pucciniaceae</taxon>
        <taxon>Puccinia</taxon>
    </lineage>
</organism>
<feature type="compositionally biased region" description="Low complexity" evidence="2">
    <location>
        <begin position="586"/>
        <end position="595"/>
    </location>
</feature>